<protein>
    <recommendedName>
        <fullName evidence="4">Lipoprotein</fullName>
    </recommendedName>
</protein>
<dbReference type="PROSITE" id="PS51257">
    <property type="entry name" value="PROKAR_LIPOPROTEIN"/>
    <property type="match status" value="1"/>
</dbReference>
<evidence type="ECO:0008006" key="4">
    <source>
        <dbReference type="Google" id="ProtNLM"/>
    </source>
</evidence>
<name>A0A0P9MUQ4_PSESX</name>
<sequence>MFKRMTAFSCLVLFALALSGCFDSKGDGFVGRWTGEDKTRMFTPSFVMDISKDGEVFHINLETTNTTRDLMGKNEKKEKGLQRFEGKAESDSVLSMANGLVTMRLEGDIIYFDSTTYTRAK</sequence>
<dbReference type="EMBL" id="LJQD01000386">
    <property type="protein sequence ID" value="KPW92705.1"/>
    <property type="molecule type" value="Genomic_DNA"/>
</dbReference>
<organism evidence="2 3">
    <name type="scientific">Pseudomonas syringae pv. castaneae</name>
    <dbReference type="NCBI Taxonomy" id="264450"/>
    <lineage>
        <taxon>Bacteria</taxon>
        <taxon>Pseudomonadati</taxon>
        <taxon>Pseudomonadota</taxon>
        <taxon>Gammaproteobacteria</taxon>
        <taxon>Pseudomonadales</taxon>
        <taxon>Pseudomonadaceae</taxon>
        <taxon>Pseudomonas</taxon>
        <taxon>Pseudomonas syringae</taxon>
    </lineage>
</organism>
<evidence type="ECO:0000256" key="1">
    <source>
        <dbReference type="SAM" id="SignalP"/>
    </source>
</evidence>
<feature type="signal peptide" evidence="1">
    <location>
        <begin position="1"/>
        <end position="24"/>
    </location>
</feature>
<reference evidence="2 3" key="1">
    <citation type="submission" date="2015-09" db="EMBL/GenBank/DDBJ databases">
        <title>Genome announcement of multiple Pseudomonas syringae strains.</title>
        <authorList>
            <person name="Thakur S."/>
            <person name="Wang P.W."/>
            <person name="Gong Y."/>
            <person name="Weir B.S."/>
            <person name="Guttman D.S."/>
        </authorList>
    </citation>
    <scope>NUCLEOTIDE SEQUENCE [LARGE SCALE GENOMIC DNA]</scope>
    <source>
        <strain evidence="2 3">ICMP9419</strain>
    </source>
</reference>
<comment type="caution">
    <text evidence="2">The sequence shown here is derived from an EMBL/GenBank/DDBJ whole genome shotgun (WGS) entry which is preliminary data.</text>
</comment>
<gene>
    <name evidence="2" type="ORF">ALO79_200324</name>
</gene>
<evidence type="ECO:0000313" key="2">
    <source>
        <dbReference type="EMBL" id="KPW92705.1"/>
    </source>
</evidence>
<feature type="chain" id="PRO_5009793950" description="Lipoprotein" evidence="1">
    <location>
        <begin position="25"/>
        <end position="121"/>
    </location>
</feature>
<dbReference type="PATRIC" id="fig|264450.4.peg.959"/>
<evidence type="ECO:0000313" key="3">
    <source>
        <dbReference type="Proteomes" id="UP000050381"/>
    </source>
</evidence>
<dbReference type="RefSeq" id="WP_057433074.1">
    <property type="nucleotide sequence ID" value="NZ_LIIH01000161.1"/>
</dbReference>
<dbReference type="AlphaFoldDB" id="A0A0P9MUQ4"/>
<dbReference type="Proteomes" id="UP000050381">
    <property type="component" value="Unassembled WGS sequence"/>
</dbReference>
<accession>A0A0P9MUQ4</accession>
<proteinExistence type="predicted"/>
<keyword evidence="1" id="KW-0732">Signal</keyword>